<dbReference type="SUPFAM" id="SSF52833">
    <property type="entry name" value="Thioredoxin-like"/>
    <property type="match status" value="1"/>
</dbReference>
<dbReference type="GO" id="GO:0015035">
    <property type="term" value="F:protein-disulfide reductase activity"/>
    <property type="evidence" value="ECO:0007669"/>
    <property type="project" value="TreeGrafter"/>
</dbReference>
<evidence type="ECO:0000313" key="8">
    <source>
        <dbReference type="EMBL" id="KYC40201.1"/>
    </source>
</evidence>
<organism evidence="8 9">
    <name type="scientific">Scytonema hofmannii PCC 7110</name>
    <dbReference type="NCBI Taxonomy" id="128403"/>
    <lineage>
        <taxon>Bacteria</taxon>
        <taxon>Bacillati</taxon>
        <taxon>Cyanobacteriota</taxon>
        <taxon>Cyanophyceae</taxon>
        <taxon>Nostocales</taxon>
        <taxon>Scytonemataceae</taxon>
        <taxon>Scytonema</taxon>
    </lineage>
</organism>
<feature type="domain" description="Thioredoxin" evidence="7">
    <location>
        <begin position="574"/>
        <end position="713"/>
    </location>
</feature>
<keyword evidence="5 6" id="KW-0472">Membrane</keyword>
<dbReference type="InterPro" id="IPR003834">
    <property type="entry name" value="Cyt_c_assmbl_TM_dom"/>
</dbReference>
<name>A0A139X662_9CYAN</name>
<dbReference type="STRING" id="128403.WA1_27065"/>
<dbReference type="PANTHER" id="PTHR32234:SF3">
    <property type="entry name" value="SUPPRESSION OF COPPER SENSITIVITY PROTEIN"/>
    <property type="match status" value="1"/>
</dbReference>
<dbReference type="CDD" id="cd02953">
    <property type="entry name" value="DsbDgamma"/>
    <property type="match status" value="1"/>
</dbReference>
<evidence type="ECO:0000259" key="7">
    <source>
        <dbReference type="PROSITE" id="PS51352"/>
    </source>
</evidence>
<dbReference type="PROSITE" id="PS51352">
    <property type="entry name" value="THIOREDOXIN_2"/>
    <property type="match status" value="1"/>
</dbReference>
<dbReference type="RefSeq" id="WP_017749933.1">
    <property type="nucleotide sequence ID" value="NZ_KQ976354.1"/>
</dbReference>
<reference evidence="8 9" key="1">
    <citation type="journal article" date="2013" name="Genome Biol. Evol.">
        <title>Genomes of Stigonematalean cyanobacteria (subsection V) and the evolution of oxygenic photosynthesis from prokaryotes to plastids.</title>
        <authorList>
            <person name="Dagan T."/>
            <person name="Roettger M."/>
            <person name="Stucken K."/>
            <person name="Landan G."/>
            <person name="Koch R."/>
            <person name="Major P."/>
            <person name="Gould S.B."/>
            <person name="Goremykin V.V."/>
            <person name="Rippka R."/>
            <person name="Tandeau de Marsac N."/>
            <person name="Gugger M."/>
            <person name="Lockhart P.J."/>
            <person name="Allen J.F."/>
            <person name="Brune I."/>
            <person name="Maus I."/>
            <person name="Puhler A."/>
            <person name="Martin W.F."/>
        </authorList>
    </citation>
    <scope>NUCLEOTIDE SEQUENCE [LARGE SCALE GENOMIC DNA]</scope>
    <source>
        <strain evidence="8 9">PCC 7110</strain>
    </source>
</reference>
<feature type="transmembrane region" description="Helical" evidence="6">
    <location>
        <begin position="464"/>
        <end position="484"/>
    </location>
</feature>
<gene>
    <name evidence="8" type="ORF">WA1_27065</name>
</gene>
<keyword evidence="2" id="KW-1003">Cell membrane</keyword>
<dbReference type="Proteomes" id="UP000076925">
    <property type="component" value="Unassembled WGS sequence"/>
</dbReference>
<dbReference type="InterPro" id="IPR036249">
    <property type="entry name" value="Thioredoxin-like_sf"/>
</dbReference>
<dbReference type="GO" id="GO:0045454">
    <property type="term" value="P:cell redox homeostasis"/>
    <property type="evidence" value="ECO:0007669"/>
    <property type="project" value="TreeGrafter"/>
</dbReference>
<feature type="transmembrane region" description="Helical" evidence="6">
    <location>
        <begin position="530"/>
        <end position="549"/>
    </location>
</feature>
<feature type="transmembrane region" description="Helical" evidence="6">
    <location>
        <begin position="305"/>
        <end position="332"/>
    </location>
</feature>
<feature type="transmembrane region" description="Helical" evidence="6">
    <location>
        <begin position="504"/>
        <end position="524"/>
    </location>
</feature>
<dbReference type="InterPro" id="IPR035671">
    <property type="entry name" value="DsbD_gamma"/>
</dbReference>
<sequence>MPEPTQIAIKIITLILSFLTLLPLTAWANPVKTERVQAQLVSEVNSIQPGKPFWVGLHFQIKQGWHTYWKNPGDSGAAPSIAWTLPSGFSAGELVYPYPERLPTSGLMNFGYKNEVMLLSQITTPANINTDKPIQLSAKADWLVCEQECIPENATLNLNLEIAKATPIPNTKWAKVFEKTRAALPQDSPWQSTARINGETLILRVNARQLQANQIKEVVFFPNEDGIINNASPQKASFDKDGLTVQLERGNRSDVKQVSGVIVLQEVLDGQIANQAFAISPGLNGSGGIATQIETATTPQPTSPALWKVLGLALLGGIALNLMPCVFPVLSLKALNIVQKSNFSKQEVRLRGLVFTAGVLISFTALATILIVLRSLGQQIGWGFQLQSPVFVTLLAYLMFAVGLSLSGVFIFGASLMGMGQDLAARNGLWGEFFTGVFATVVATPCTAPFMATAIGVALTQTPIVAIVIFLLLGLGLAFPYLLISFLPGLQKVLPKPGAWMETFAQFLAFPMYAATAWLVWVLAQQTGSTGLAAALFGLVLIGFAAWLHQKTYMISGWTRRFASIAAFIVLGFALTLAQLPSSIAPNVANSNTQQATSSSLNWQPYNAQKLAELRQSGKPVFVNFSAAWCITCLVNERVALNQSDTIAAFQEKNVALLKADWTNRDTEITQALAAFGRSGVPLYLLYPANSDTPQILPQILSPQQVQEKVKSL</sequence>
<dbReference type="Pfam" id="PF02683">
    <property type="entry name" value="DsbD_TM"/>
    <property type="match status" value="1"/>
</dbReference>
<dbReference type="GO" id="GO:0017004">
    <property type="term" value="P:cytochrome complex assembly"/>
    <property type="evidence" value="ECO:0007669"/>
    <property type="project" value="InterPro"/>
</dbReference>
<dbReference type="EMBL" id="ANNX02000030">
    <property type="protein sequence ID" value="KYC40201.1"/>
    <property type="molecule type" value="Genomic_DNA"/>
</dbReference>
<comment type="caution">
    <text evidence="8">The sequence shown here is derived from an EMBL/GenBank/DDBJ whole genome shotgun (WGS) entry which is preliminary data.</text>
</comment>
<dbReference type="Pfam" id="PF11412">
    <property type="entry name" value="DsbD_N"/>
    <property type="match status" value="1"/>
</dbReference>
<dbReference type="OrthoDB" id="9811036at2"/>
<keyword evidence="3 6" id="KW-0812">Transmembrane</keyword>
<dbReference type="InterPro" id="IPR013766">
    <property type="entry name" value="Thioredoxin_domain"/>
</dbReference>
<dbReference type="PANTHER" id="PTHR32234">
    <property type="entry name" value="THIOL:DISULFIDE INTERCHANGE PROTEIN DSBD"/>
    <property type="match status" value="1"/>
</dbReference>
<evidence type="ECO:0000256" key="3">
    <source>
        <dbReference type="ARBA" id="ARBA00022692"/>
    </source>
</evidence>
<evidence type="ECO:0000256" key="4">
    <source>
        <dbReference type="ARBA" id="ARBA00022989"/>
    </source>
</evidence>
<feature type="transmembrane region" description="Helical" evidence="6">
    <location>
        <begin position="429"/>
        <end position="452"/>
    </location>
</feature>
<dbReference type="InterPro" id="IPR028250">
    <property type="entry name" value="DsbDN"/>
</dbReference>
<evidence type="ECO:0000256" key="1">
    <source>
        <dbReference type="ARBA" id="ARBA00004651"/>
    </source>
</evidence>
<evidence type="ECO:0000256" key="5">
    <source>
        <dbReference type="ARBA" id="ARBA00023136"/>
    </source>
</evidence>
<proteinExistence type="predicted"/>
<dbReference type="GO" id="GO:0005886">
    <property type="term" value="C:plasma membrane"/>
    <property type="evidence" value="ECO:0007669"/>
    <property type="project" value="UniProtKB-SubCell"/>
</dbReference>
<evidence type="ECO:0000256" key="6">
    <source>
        <dbReference type="SAM" id="Phobius"/>
    </source>
</evidence>
<dbReference type="Pfam" id="PF13899">
    <property type="entry name" value="Thioredoxin_7"/>
    <property type="match status" value="1"/>
</dbReference>
<evidence type="ECO:0000313" key="9">
    <source>
        <dbReference type="Proteomes" id="UP000076925"/>
    </source>
</evidence>
<comment type="subcellular location">
    <subcellularLocation>
        <location evidence="1">Cell membrane</location>
        <topology evidence="1">Multi-pass membrane protein</topology>
    </subcellularLocation>
</comment>
<feature type="transmembrane region" description="Helical" evidence="6">
    <location>
        <begin position="394"/>
        <end position="417"/>
    </location>
</feature>
<feature type="transmembrane region" description="Helical" evidence="6">
    <location>
        <begin position="353"/>
        <end position="374"/>
    </location>
</feature>
<dbReference type="Gene3D" id="3.40.30.10">
    <property type="entry name" value="Glutaredoxin"/>
    <property type="match status" value="1"/>
</dbReference>
<evidence type="ECO:0000256" key="2">
    <source>
        <dbReference type="ARBA" id="ARBA00022475"/>
    </source>
</evidence>
<keyword evidence="9" id="KW-1185">Reference proteome</keyword>
<keyword evidence="4 6" id="KW-1133">Transmembrane helix</keyword>
<feature type="transmembrane region" description="Helical" evidence="6">
    <location>
        <begin position="561"/>
        <end position="580"/>
    </location>
</feature>
<protein>
    <submittedName>
        <fullName evidence="8">Thiol:disulfide interchange protein</fullName>
    </submittedName>
</protein>
<accession>A0A139X662</accession>
<dbReference type="AlphaFoldDB" id="A0A139X662"/>